<dbReference type="InterPro" id="IPR028889">
    <property type="entry name" value="USP"/>
</dbReference>
<dbReference type="InterPro" id="IPR001394">
    <property type="entry name" value="Peptidase_C19_UCH"/>
</dbReference>
<accession>A0A2H9THP2</accession>
<organism evidence="3 4">
    <name type="scientific">Paramicrosporidium saccamoebae</name>
    <dbReference type="NCBI Taxonomy" id="1246581"/>
    <lineage>
        <taxon>Eukaryota</taxon>
        <taxon>Fungi</taxon>
        <taxon>Fungi incertae sedis</taxon>
        <taxon>Cryptomycota</taxon>
        <taxon>Cryptomycota incertae sedis</taxon>
        <taxon>Paramicrosporidium</taxon>
    </lineage>
</organism>
<dbReference type="Pfam" id="PF00443">
    <property type="entry name" value="UCH"/>
    <property type="match status" value="1"/>
</dbReference>
<gene>
    <name evidence="3" type="ORF">PSACC_02893</name>
</gene>
<comment type="caution">
    <text evidence="3">The sequence shown here is derived from an EMBL/GenBank/DDBJ whole genome shotgun (WGS) entry which is preliminary data.</text>
</comment>
<dbReference type="InterPro" id="IPR050164">
    <property type="entry name" value="Peptidase_C19"/>
</dbReference>
<dbReference type="SUPFAM" id="SSF54001">
    <property type="entry name" value="Cysteine proteinases"/>
    <property type="match status" value="1"/>
</dbReference>
<dbReference type="GO" id="GO:0004843">
    <property type="term" value="F:cysteine-type deubiquitinase activity"/>
    <property type="evidence" value="ECO:0007669"/>
    <property type="project" value="InterPro"/>
</dbReference>
<dbReference type="OrthoDB" id="429671at2759"/>
<dbReference type="PANTHER" id="PTHR24006">
    <property type="entry name" value="UBIQUITIN CARBOXYL-TERMINAL HYDROLASE"/>
    <property type="match status" value="1"/>
</dbReference>
<dbReference type="Gene3D" id="3.90.70.10">
    <property type="entry name" value="Cysteine proteinases"/>
    <property type="match status" value="1"/>
</dbReference>
<evidence type="ECO:0000259" key="2">
    <source>
        <dbReference type="PROSITE" id="PS50235"/>
    </source>
</evidence>
<dbReference type="PROSITE" id="PS00972">
    <property type="entry name" value="USP_1"/>
    <property type="match status" value="1"/>
</dbReference>
<evidence type="ECO:0000313" key="3">
    <source>
        <dbReference type="EMBL" id="PJF17274.1"/>
    </source>
</evidence>
<feature type="signal peptide" evidence="1">
    <location>
        <begin position="1"/>
        <end position="18"/>
    </location>
</feature>
<evidence type="ECO:0000256" key="1">
    <source>
        <dbReference type="SAM" id="SignalP"/>
    </source>
</evidence>
<feature type="domain" description="USP" evidence="2">
    <location>
        <begin position="27"/>
        <end position="343"/>
    </location>
</feature>
<proteinExistence type="predicted"/>
<sequence length="413" mass="46523">MWLSVGILIAALITLSHGAESKQHSSVGLVNKGNNCYISAILQALYHLPSVREAVVRQKSNSIVHTTLASLFARMTMGTSAQEMDADFLEAVDRTSKGFIGLAHEDDPHAFFSYLLGQHLPWVNNDQMMFDVEETMVYQDVTLTTRIARENILINHVLRDPAMPVHYGLEETIDENFAFSLTVAECISLFGSDSCSSDPPISHSDSGSVSDPMTLPVTRIRRVISTPPILVMLGDKFKMNTPPNQQNQSRQTMAFASNSGRHWDASTQTLYDRAFEFLGKRYYLYSTVIYKPGDGLVKDHFFTHSCINAAENRWGLFDDGIVKPSVETYDLGNNPFMFFYVEESLVQQWTQMPPFTVDQIALRYRFLGQLFQSLVDSVHLMMRLTDAPFPKPRAPIEFTPLKDEIVGALIEDE</sequence>
<dbReference type="InterPro" id="IPR018200">
    <property type="entry name" value="USP_CS"/>
</dbReference>
<keyword evidence="1" id="KW-0732">Signal</keyword>
<feature type="chain" id="PRO_5014120655" description="USP domain-containing protein" evidence="1">
    <location>
        <begin position="19"/>
        <end position="413"/>
    </location>
</feature>
<dbReference type="GO" id="GO:0016579">
    <property type="term" value="P:protein deubiquitination"/>
    <property type="evidence" value="ECO:0007669"/>
    <property type="project" value="InterPro"/>
</dbReference>
<dbReference type="AlphaFoldDB" id="A0A2H9THP2"/>
<dbReference type="EMBL" id="MTSL01000179">
    <property type="protein sequence ID" value="PJF17274.1"/>
    <property type="molecule type" value="Genomic_DNA"/>
</dbReference>
<keyword evidence="4" id="KW-1185">Reference proteome</keyword>
<dbReference type="InterPro" id="IPR038765">
    <property type="entry name" value="Papain-like_cys_pep_sf"/>
</dbReference>
<reference evidence="3 4" key="1">
    <citation type="submission" date="2016-10" db="EMBL/GenBank/DDBJ databases">
        <title>The genome of Paramicrosporidium saccamoebae is the missing link in understanding Cryptomycota and Microsporidia evolution.</title>
        <authorList>
            <person name="Quandt C.A."/>
            <person name="Beaudet D."/>
            <person name="Corsaro D."/>
            <person name="Michel R."/>
            <person name="Corradi N."/>
            <person name="James T."/>
        </authorList>
    </citation>
    <scope>NUCLEOTIDE SEQUENCE [LARGE SCALE GENOMIC DNA]</scope>
    <source>
        <strain evidence="3 4">KSL3</strain>
    </source>
</reference>
<dbReference type="CDD" id="cd02257">
    <property type="entry name" value="Peptidase_C19"/>
    <property type="match status" value="1"/>
</dbReference>
<dbReference type="PROSITE" id="PS50235">
    <property type="entry name" value="USP_3"/>
    <property type="match status" value="1"/>
</dbReference>
<evidence type="ECO:0000313" key="4">
    <source>
        <dbReference type="Proteomes" id="UP000240830"/>
    </source>
</evidence>
<name>A0A2H9THP2_9FUNG</name>
<protein>
    <recommendedName>
        <fullName evidence="2">USP domain-containing protein</fullName>
    </recommendedName>
</protein>
<dbReference type="Proteomes" id="UP000240830">
    <property type="component" value="Unassembled WGS sequence"/>
</dbReference>